<dbReference type="InterPro" id="IPR003965">
    <property type="entry name" value="Fatty_acid_synthase"/>
</dbReference>
<dbReference type="PANTHER" id="PTHR43437">
    <property type="entry name" value="HYDROXYACYL-THIOESTER DEHYDRATASE TYPE 2, MITOCHONDRIAL-RELATED"/>
    <property type="match status" value="1"/>
</dbReference>
<dbReference type="AlphaFoldDB" id="A0A975FZA6"/>
<keyword evidence="1" id="KW-0456">Lyase</keyword>
<dbReference type="GO" id="GO:0019171">
    <property type="term" value="F:(3R)-hydroxyacyl-[acyl-carrier-protein] dehydratase activity"/>
    <property type="evidence" value="ECO:0007669"/>
    <property type="project" value="TreeGrafter"/>
</dbReference>
<gene>
    <name evidence="3" type="ORF">KCG34_21970</name>
</gene>
<dbReference type="KEGG" id="caul:KCG34_21970"/>
<evidence type="ECO:0000256" key="1">
    <source>
        <dbReference type="ARBA" id="ARBA00023239"/>
    </source>
</evidence>
<dbReference type="InterPro" id="IPR029069">
    <property type="entry name" value="HotDog_dom_sf"/>
</dbReference>
<proteinExistence type="predicted"/>
<accession>A0A975FZA6</accession>
<dbReference type="CDD" id="cd03449">
    <property type="entry name" value="R_hydratase"/>
    <property type="match status" value="1"/>
</dbReference>
<keyword evidence="4" id="KW-1185">Reference proteome</keyword>
<dbReference type="SUPFAM" id="SSF54637">
    <property type="entry name" value="Thioesterase/thiol ester dehydrase-isomerase"/>
    <property type="match status" value="1"/>
</dbReference>
<dbReference type="Proteomes" id="UP000676409">
    <property type="component" value="Chromosome"/>
</dbReference>
<evidence type="ECO:0000313" key="4">
    <source>
        <dbReference type="Proteomes" id="UP000676409"/>
    </source>
</evidence>
<dbReference type="GO" id="GO:0005835">
    <property type="term" value="C:fatty acid synthase complex"/>
    <property type="evidence" value="ECO:0007669"/>
    <property type="project" value="InterPro"/>
</dbReference>
<dbReference type="Pfam" id="PF01575">
    <property type="entry name" value="MaoC_dehydratas"/>
    <property type="match status" value="1"/>
</dbReference>
<dbReference type="GO" id="GO:0004312">
    <property type="term" value="F:fatty acid synthase activity"/>
    <property type="evidence" value="ECO:0007669"/>
    <property type="project" value="InterPro"/>
</dbReference>
<dbReference type="RefSeq" id="WP_211937732.1">
    <property type="nucleotide sequence ID" value="NZ_CP073078.1"/>
</dbReference>
<dbReference type="EMBL" id="CP073078">
    <property type="protein sequence ID" value="QUD87682.1"/>
    <property type="molecule type" value="Genomic_DNA"/>
</dbReference>
<sequence>MSGLQLEDLSVGQSAERAWTVSEAVIQAFAEVSGDANPVHLDEAYASTTQFKGRIAHGMLAASYISAVIGMQLPGPGSIYLSQSLKFRRPVKIGDGVTARVEIVAIDEAKAHVTLRTVCSVNGKAVVEGEAVVMVSRRGG</sequence>
<evidence type="ECO:0000259" key="2">
    <source>
        <dbReference type="Pfam" id="PF01575"/>
    </source>
</evidence>
<dbReference type="FunFam" id="3.10.129.10:FF:000042">
    <property type="entry name" value="MaoC domain protein dehydratase"/>
    <property type="match status" value="1"/>
</dbReference>
<protein>
    <submittedName>
        <fullName evidence="3">MaoC family dehydratase</fullName>
    </submittedName>
</protein>
<dbReference type="InterPro" id="IPR002539">
    <property type="entry name" value="MaoC-like_dom"/>
</dbReference>
<dbReference type="PANTHER" id="PTHR43437:SF3">
    <property type="entry name" value="HYDROXYACYL-THIOESTER DEHYDRATASE TYPE 2, MITOCHONDRIAL"/>
    <property type="match status" value="1"/>
</dbReference>
<reference evidence="3" key="1">
    <citation type="submission" date="2021-04" db="EMBL/GenBank/DDBJ databases">
        <title>The complete genome sequence of Caulobacter sp. S6.</title>
        <authorList>
            <person name="Tang Y."/>
            <person name="Ouyang W."/>
            <person name="Liu Q."/>
            <person name="Huang B."/>
            <person name="Guo Z."/>
            <person name="Lei P."/>
        </authorList>
    </citation>
    <scope>NUCLEOTIDE SEQUENCE</scope>
    <source>
        <strain evidence="3">S6</strain>
    </source>
</reference>
<dbReference type="Gene3D" id="3.10.129.10">
    <property type="entry name" value="Hotdog Thioesterase"/>
    <property type="match status" value="1"/>
</dbReference>
<dbReference type="GO" id="GO:0006633">
    <property type="term" value="P:fatty acid biosynthetic process"/>
    <property type="evidence" value="ECO:0007669"/>
    <property type="project" value="InterPro"/>
</dbReference>
<evidence type="ECO:0000313" key="3">
    <source>
        <dbReference type="EMBL" id="QUD87682.1"/>
    </source>
</evidence>
<feature type="domain" description="MaoC-like" evidence="2">
    <location>
        <begin position="15"/>
        <end position="112"/>
    </location>
</feature>
<dbReference type="InterPro" id="IPR050965">
    <property type="entry name" value="UPF0336/Enoyl-CoA_hydratase"/>
</dbReference>
<name>A0A975FZA6_9CAUL</name>
<dbReference type="PRINTS" id="PR01483">
    <property type="entry name" value="FASYNTHASE"/>
</dbReference>
<organism evidence="3 4">
    <name type="scientific">Phenylobacterium montanum</name>
    <dbReference type="NCBI Taxonomy" id="2823693"/>
    <lineage>
        <taxon>Bacteria</taxon>
        <taxon>Pseudomonadati</taxon>
        <taxon>Pseudomonadota</taxon>
        <taxon>Alphaproteobacteria</taxon>
        <taxon>Caulobacterales</taxon>
        <taxon>Caulobacteraceae</taxon>
        <taxon>Phenylobacterium</taxon>
    </lineage>
</organism>